<feature type="transmembrane region" description="Helical" evidence="6">
    <location>
        <begin position="452"/>
        <end position="471"/>
    </location>
</feature>
<dbReference type="AlphaFoldDB" id="A0AAJ5WH73"/>
<dbReference type="EMBL" id="CP119325">
    <property type="protein sequence ID" value="WEK29657.1"/>
    <property type="molecule type" value="Genomic_DNA"/>
</dbReference>
<gene>
    <name evidence="7" type="ORF">P0Y58_22600</name>
</gene>
<feature type="transmembrane region" description="Helical" evidence="6">
    <location>
        <begin position="383"/>
        <end position="405"/>
    </location>
</feature>
<feature type="transmembrane region" description="Helical" evidence="6">
    <location>
        <begin position="351"/>
        <end position="371"/>
    </location>
</feature>
<reference evidence="7" key="1">
    <citation type="submission" date="2023-03" db="EMBL/GenBank/DDBJ databases">
        <title>Andean soil-derived lignocellulolytic bacterial consortium as a source of novel taxa and putative plastic-active enzymes.</title>
        <authorList>
            <person name="Diaz-Garcia L."/>
            <person name="Chuvochina M."/>
            <person name="Feuerriegel G."/>
            <person name="Bunk B."/>
            <person name="Sproer C."/>
            <person name="Streit W.R."/>
            <person name="Rodriguez L.M."/>
            <person name="Overmann J."/>
            <person name="Jimenez D.J."/>
        </authorList>
    </citation>
    <scope>NUCLEOTIDE SEQUENCE</scope>
    <source>
        <strain evidence="7">MAG 876</strain>
    </source>
</reference>
<keyword evidence="2" id="KW-1003">Cell membrane</keyword>
<evidence type="ECO:0000256" key="3">
    <source>
        <dbReference type="ARBA" id="ARBA00022692"/>
    </source>
</evidence>
<feature type="transmembrane region" description="Helical" evidence="6">
    <location>
        <begin position="417"/>
        <end position="436"/>
    </location>
</feature>
<comment type="subcellular location">
    <subcellularLocation>
        <location evidence="1">Cell membrane</location>
        <topology evidence="1">Multi-pass membrane protein</topology>
    </subcellularLocation>
</comment>
<dbReference type="PANTHER" id="PTHR42770:SF16">
    <property type="entry name" value="AMINO ACID PERMEASE"/>
    <property type="match status" value="1"/>
</dbReference>
<feature type="transmembrane region" description="Helical" evidence="6">
    <location>
        <begin position="298"/>
        <end position="317"/>
    </location>
</feature>
<dbReference type="InterPro" id="IPR002293">
    <property type="entry name" value="AA/rel_permease1"/>
</dbReference>
<evidence type="ECO:0000313" key="8">
    <source>
        <dbReference type="Proteomes" id="UP001216329"/>
    </source>
</evidence>
<keyword evidence="4 6" id="KW-1133">Transmembrane helix</keyword>
<feature type="transmembrane region" description="Helical" evidence="6">
    <location>
        <begin position="143"/>
        <end position="162"/>
    </location>
</feature>
<feature type="transmembrane region" description="Helical" evidence="6">
    <location>
        <begin position="27"/>
        <end position="48"/>
    </location>
</feature>
<evidence type="ECO:0000256" key="4">
    <source>
        <dbReference type="ARBA" id="ARBA00022989"/>
    </source>
</evidence>
<organism evidence="7 8">
    <name type="scientific">Candidatus Pseudomonas phytovorans</name>
    <dbReference type="NCBI Taxonomy" id="3121377"/>
    <lineage>
        <taxon>Bacteria</taxon>
        <taxon>Pseudomonadati</taxon>
        <taxon>Pseudomonadota</taxon>
        <taxon>Gammaproteobacteria</taxon>
        <taxon>Pseudomonadales</taxon>
        <taxon>Pseudomonadaceae</taxon>
        <taxon>Pseudomonas</taxon>
    </lineage>
</organism>
<evidence type="ECO:0000256" key="6">
    <source>
        <dbReference type="SAM" id="Phobius"/>
    </source>
</evidence>
<dbReference type="PANTHER" id="PTHR42770">
    <property type="entry name" value="AMINO ACID TRANSPORTER-RELATED"/>
    <property type="match status" value="1"/>
</dbReference>
<evidence type="ECO:0000256" key="2">
    <source>
        <dbReference type="ARBA" id="ARBA00022475"/>
    </source>
</evidence>
<dbReference type="PIRSF" id="PIRSF006060">
    <property type="entry name" value="AA_transporter"/>
    <property type="match status" value="1"/>
</dbReference>
<dbReference type="Gene3D" id="1.20.1740.10">
    <property type="entry name" value="Amino acid/polyamine transporter I"/>
    <property type="match status" value="1"/>
</dbReference>
<keyword evidence="5 6" id="KW-0472">Membrane</keyword>
<dbReference type="Pfam" id="PF13520">
    <property type="entry name" value="AA_permease_2"/>
    <property type="match status" value="1"/>
</dbReference>
<dbReference type="InterPro" id="IPR050367">
    <property type="entry name" value="APC_superfamily"/>
</dbReference>
<sequence>MTITAEVGGATRASGEARSRLTGQMGALSLALTVLAFSAPLTTVSGYIPVALMFGGVASPLAFLLVTAMILIFSVGYVTLNTTVKRPGDFYSFISHGLGKEAGLGSGLMAAVAYFLILTGVASYFGVSCAELNREISGGSLPWYWYAIGCWLAVGVLGYLNVELSAKVLTWVMIAEVLVCLIFALSVLIGGEPSISPAAAFAPSELNKPDVNLPFAMLFVVSFFMGFEATALFRDEVKLPDTTIPKATYGAVLFIGGIYTLCAFAMIMAYGTSVQSVASNSPASMFTGAFARFSEGPVHVMISALILTSSFACILSIHNVLARYMYNLGTDGALPNFLASVHPKHGSPYKASFSVSVLVLIVLMPFIALRVNPDLLYGQLSGVGTAGVICLLTLVNISALMWYFTKGRFANASFVKSCLAPSISTVFFVGLIVLVAENFELLVGGEPGERVWMLYGIIFVQVMGMVLASFYKKTKPETFAKLGRAHN</sequence>
<proteinExistence type="predicted"/>
<keyword evidence="3 6" id="KW-0812">Transmembrane</keyword>
<evidence type="ECO:0000256" key="1">
    <source>
        <dbReference type="ARBA" id="ARBA00004651"/>
    </source>
</evidence>
<protein>
    <submittedName>
        <fullName evidence="7">APC family permease</fullName>
    </submittedName>
</protein>
<accession>A0AAJ5WH73</accession>
<name>A0AAJ5WH73_9PSED</name>
<dbReference type="GO" id="GO:0022857">
    <property type="term" value="F:transmembrane transporter activity"/>
    <property type="evidence" value="ECO:0007669"/>
    <property type="project" value="InterPro"/>
</dbReference>
<dbReference type="Proteomes" id="UP001216329">
    <property type="component" value="Chromosome"/>
</dbReference>
<evidence type="ECO:0000256" key="5">
    <source>
        <dbReference type="ARBA" id="ARBA00023136"/>
    </source>
</evidence>
<feature type="transmembrane region" description="Helical" evidence="6">
    <location>
        <begin position="101"/>
        <end position="123"/>
    </location>
</feature>
<dbReference type="GO" id="GO:0005886">
    <property type="term" value="C:plasma membrane"/>
    <property type="evidence" value="ECO:0007669"/>
    <property type="project" value="UniProtKB-SubCell"/>
</dbReference>
<feature type="transmembrane region" description="Helical" evidence="6">
    <location>
        <begin position="253"/>
        <end position="278"/>
    </location>
</feature>
<feature type="transmembrane region" description="Helical" evidence="6">
    <location>
        <begin position="211"/>
        <end position="233"/>
    </location>
</feature>
<feature type="transmembrane region" description="Helical" evidence="6">
    <location>
        <begin position="60"/>
        <end position="80"/>
    </location>
</feature>
<evidence type="ECO:0000313" key="7">
    <source>
        <dbReference type="EMBL" id="WEK29657.1"/>
    </source>
</evidence>
<feature type="transmembrane region" description="Helical" evidence="6">
    <location>
        <begin position="169"/>
        <end position="191"/>
    </location>
</feature>